<dbReference type="PROSITE" id="PS00860">
    <property type="entry name" value="GTP_CYCLOHYDROL_1_2"/>
    <property type="match status" value="1"/>
</dbReference>
<reference evidence="7 8" key="1">
    <citation type="submission" date="2021-03" db="EMBL/GenBank/DDBJ databases">
        <title>Genomic Encyclopedia of Type Strains, Phase IV (KMG-IV): sequencing the most valuable type-strain genomes for metagenomic binning, comparative biology and taxonomic classification.</title>
        <authorList>
            <person name="Goeker M."/>
        </authorList>
    </citation>
    <scope>NUCLEOTIDE SEQUENCE [LARGE SCALE GENOMIC DNA]</scope>
    <source>
        <strain evidence="7 8">DSM 23491</strain>
    </source>
</reference>
<keyword evidence="3 5" id="KW-0554">One-carbon metabolism</keyword>
<dbReference type="Gene3D" id="3.30.1130.10">
    <property type="match status" value="1"/>
</dbReference>
<dbReference type="NCBIfam" id="NF006825">
    <property type="entry name" value="PRK09347.1-2"/>
    <property type="match status" value="1"/>
</dbReference>
<keyword evidence="5" id="KW-0479">Metal-binding</keyword>
<feature type="binding site" evidence="5">
    <location>
        <position position="87"/>
    </location>
    <ligand>
        <name>Zn(2+)</name>
        <dbReference type="ChEBI" id="CHEBI:29105"/>
    </ligand>
</feature>
<dbReference type="InterPro" id="IPR043133">
    <property type="entry name" value="GTP-CH-I_C/QueF"/>
</dbReference>
<dbReference type="EMBL" id="JAGGKP010000001">
    <property type="protein sequence ID" value="MBP1935236.1"/>
    <property type="molecule type" value="Genomic_DNA"/>
</dbReference>
<dbReference type="RefSeq" id="WP_209844337.1">
    <property type="nucleotide sequence ID" value="NZ_CBCRVE010000001.1"/>
</dbReference>
<dbReference type="HAMAP" id="MF_00223">
    <property type="entry name" value="FolE"/>
    <property type="match status" value="1"/>
</dbReference>
<dbReference type="NCBIfam" id="NF006826">
    <property type="entry name" value="PRK09347.1-3"/>
    <property type="match status" value="1"/>
</dbReference>
<comment type="similarity">
    <text evidence="5">Belongs to the GTP cyclohydrolase I family.</text>
</comment>
<evidence type="ECO:0000256" key="3">
    <source>
        <dbReference type="ARBA" id="ARBA00022563"/>
    </source>
</evidence>
<evidence type="ECO:0000256" key="1">
    <source>
        <dbReference type="ARBA" id="ARBA00001052"/>
    </source>
</evidence>
<dbReference type="GO" id="GO:0003934">
    <property type="term" value="F:GTP cyclohydrolase I activity"/>
    <property type="evidence" value="ECO:0007669"/>
    <property type="project" value="UniProtKB-EC"/>
</dbReference>
<comment type="pathway">
    <text evidence="2 5">Cofactor biosynthesis; 7,8-dihydroneopterin triphosphate biosynthesis; 7,8-dihydroneopterin triphosphate from GTP: step 1/1.</text>
</comment>
<keyword evidence="5" id="KW-0342">GTP-binding</keyword>
<dbReference type="InterPro" id="IPR018234">
    <property type="entry name" value="GTP_CycHdrlase_I_CS"/>
</dbReference>
<comment type="caution">
    <text evidence="7">The sequence shown here is derived from an EMBL/GenBank/DDBJ whole genome shotgun (WGS) entry which is preliminary data.</text>
</comment>
<comment type="subunit">
    <text evidence="5">Homopolymer.</text>
</comment>
<organism evidence="7 8">
    <name type="scientific">Paenibacillus sediminis</name>
    <dbReference type="NCBI Taxonomy" id="664909"/>
    <lineage>
        <taxon>Bacteria</taxon>
        <taxon>Bacillati</taxon>
        <taxon>Bacillota</taxon>
        <taxon>Bacilli</taxon>
        <taxon>Bacillales</taxon>
        <taxon>Paenibacillaceae</taxon>
        <taxon>Paenibacillus</taxon>
    </lineage>
</organism>
<dbReference type="InterPro" id="IPR020602">
    <property type="entry name" value="GTP_CycHdrlase_I_dom"/>
</dbReference>
<dbReference type="Pfam" id="PF01227">
    <property type="entry name" value="GTP_cyclohydroI"/>
    <property type="match status" value="1"/>
</dbReference>
<proteinExistence type="inferred from homology"/>
<feature type="binding site" evidence="5">
    <location>
        <position position="84"/>
    </location>
    <ligand>
        <name>Zn(2+)</name>
        <dbReference type="ChEBI" id="CHEBI:29105"/>
    </ligand>
</feature>
<accession>A0ABS4GY93</accession>
<dbReference type="Gene3D" id="1.10.286.10">
    <property type="match status" value="1"/>
</dbReference>
<dbReference type="InterPro" id="IPR043134">
    <property type="entry name" value="GTP-CH-I_N"/>
</dbReference>
<evidence type="ECO:0000313" key="8">
    <source>
        <dbReference type="Proteomes" id="UP001519273"/>
    </source>
</evidence>
<dbReference type="PANTHER" id="PTHR11109">
    <property type="entry name" value="GTP CYCLOHYDROLASE I"/>
    <property type="match status" value="1"/>
</dbReference>
<dbReference type="NCBIfam" id="TIGR00063">
    <property type="entry name" value="folE"/>
    <property type="match status" value="1"/>
</dbReference>
<comment type="catalytic activity">
    <reaction evidence="1 5">
        <text>GTP + H2O = 7,8-dihydroneopterin 3'-triphosphate + formate + H(+)</text>
        <dbReference type="Rhea" id="RHEA:17473"/>
        <dbReference type="ChEBI" id="CHEBI:15377"/>
        <dbReference type="ChEBI" id="CHEBI:15378"/>
        <dbReference type="ChEBI" id="CHEBI:15740"/>
        <dbReference type="ChEBI" id="CHEBI:37565"/>
        <dbReference type="ChEBI" id="CHEBI:58462"/>
        <dbReference type="EC" id="3.5.4.16"/>
    </reaction>
</comment>
<keyword evidence="5" id="KW-0547">Nucleotide-binding</keyword>
<dbReference type="PANTHER" id="PTHR11109:SF7">
    <property type="entry name" value="GTP CYCLOHYDROLASE 1"/>
    <property type="match status" value="1"/>
</dbReference>
<evidence type="ECO:0000313" key="7">
    <source>
        <dbReference type="EMBL" id="MBP1935236.1"/>
    </source>
</evidence>
<evidence type="ECO:0000256" key="2">
    <source>
        <dbReference type="ARBA" id="ARBA00005080"/>
    </source>
</evidence>
<dbReference type="EC" id="3.5.4.16" evidence="5"/>
<evidence type="ECO:0000256" key="5">
    <source>
        <dbReference type="HAMAP-Rule" id="MF_00223"/>
    </source>
</evidence>
<evidence type="ECO:0000259" key="6">
    <source>
        <dbReference type="Pfam" id="PF01227"/>
    </source>
</evidence>
<dbReference type="PROSITE" id="PS00859">
    <property type="entry name" value="GTP_CYCLOHYDROL_1_1"/>
    <property type="match status" value="1"/>
</dbReference>
<keyword evidence="8" id="KW-1185">Reference proteome</keyword>
<dbReference type="SUPFAM" id="SSF55620">
    <property type="entry name" value="Tetrahydrobiopterin biosynthesis enzymes-like"/>
    <property type="match status" value="1"/>
</dbReference>
<feature type="domain" description="GTP cyclohydrolase I" evidence="6">
    <location>
        <begin position="16"/>
        <end position="190"/>
    </location>
</feature>
<feature type="binding site" evidence="5">
    <location>
        <position position="155"/>
    </location>
    <ligand>
        <name>Zn(2+)</name>
        <dbReference type="ChEBI" id="CHEBI:29105"/>
    </ligand>
</feature>
<protein>
    <recommendedName>
        <fullName evidence="5">GTP cyclohydrolase 1</fullName>
        <ecNumber evidence="5">3.5.4.16</ecNumber>
    </recommendedName>
    <alternativeName>
        <fullName evidence="5">GTP cyclohydrolase I</fullName>
        <shortName evidence="5">GTP-CH-I</shortName>
    </alternativeName>
</protein>
<gene>
    <name evidence="5" type="primary">folE</name>
    <name evidence="7" type="ORF">J2Z20_000097</name>
</gene>
<evidence type="ECO:0000256" key="4">
    <source>
        <dbReference type="ARBA" id="ARBA00022801"/>
    </source>
</evidence>
<dbReference type="Proteomes" id="UP001519273">
    <property type="component" value="Unassembled WGS sequence"/>
</dbReference>
<dbReference type="InterPro" id="IPR001474">
    <property type="entry name" value="GTP_CycHdrlase_I"/>
</dbReference>
<name>A0ABS4GY93_9BACL</name>
<keyword evidence="5" id="KW-0862">Zinc</keyword>
<keyword evidence="4 5" id="KW-0378">Hydrolase</keyword>
<sequence>MKSLVNNNMVDNNTLEDSIRTILKEIGENPDREGLLDTPKRVAKMFREVFAGVGVNPETALTTTFEEEYDGIITVKDISYYTFCEHHLIPFYGKAHIGYIPDGRIVGLSKFARLTDLVSARPQVQERMTEQIASAIVNVLKPKGVIVTVEGTHLCMCARGVKKPGATTVTTVKKGLFAENVALCEEFDRSISRN</sequence>